<dbReference type="InterPro" id="IPR012337">
    <property type="entry name" value="RNaseH-like_sf"/>
</dbReference>
<dbReference type="PROSITE" id="PS51975">
    <property type="entry name" value="RNASE_H_2"/>
    <property type="match status" value="1"/>
</dbReference>
<feature type="binding site" evidence="13">
    <location>
        <position position="7"/>
    </location>
    <ligand>
        <name>a divalent metal cation</name>
        <dbReference type="ChEBI" id="CHEBI:60240"/>
    </ligand>
</feature>
<gene>
    <name evidence="13 17" type="primary">rnhB</name>
</gene>
<evidence type="ECO:0000256" key="8">
    <source>
        <dbReference type="ARBA" id="ARBA00022490"/>
    </source>
</evidence>
<dbReference type="GO" id="GO:0005737">
    <property type="term" value="C:cytoplasm"/>
    <property type="evidence" value="ECO:0007669"/>
    <property type="project" value="UniProtKB-SubCell"/>
</dbReference>
<comment type="cofactor">
    <cofactor evidence="2">
        <name>Mg(2+)</name>
        <dbReference type="ChEBI" id="CHEBI:18420"/>
    </cofactor>
</comment>
<evidence type="ECO:0000256" key="15">
    <source>
        <dbReference type="RuleBase" id="RU003515"/>
    </source>
</evidence>
<dbReference type="GO" id="GO:0006298">
    <property type="term" value="P:mismatch repair"/>
    <property type="evidence" value="ECO:0007669"/>
    <property type="project" value="TreeGrafter"/>
</dbReference>
<evidence type="ECO:0000256" key="7">
    <source>
        <dbReference type="ARBA" id="ARBA00019179"/>
    </source>
</evidence>
<evidence type="ECO:0000259" key="16">
    <source>
        <dbReference type="PROSITE" id="PS51975"/>
    </source>
</evidence>
<dbReference type="EMBL" id="KF900533">
    <property type="protein sequence ID" value="AIE98342.1"/>
    <property type="molecule type" value="Genomic_DNA"/>
</dbReference>
<comment type="catalytic activity">
    <reaction evidence="1 13 15">
        <text>Endonucleolytic cleavage to 5'-phosphomonoester.</text>
        <dbReference type="EC" id="3.1.26.4"/>
    </reaction>
</comment>
<comment type="cofactor">
    <cofactor evidence="13">
        <name>Mn(2+)</name>
        <dbReference type="ChEBI" id="CHEBI:29035"/>
    </cofactor>
    <cofactor evidence="13">
        <name>Mg(2+)</name>
        <dbReference type="ChEBI" id="CHEBI:18420"/>
    </cofactor>
    <text evidence="13">Manganese or magnesium. Binds 1 divalent metal ion per monomer in the absence of substrate. May bind a second metal ion after substrate binding.</text>
</comment>
<accession>A0A075G9C8</accession>
<dbReference type="PANTHER" id="PTHR10954">
    <property type="entry name" value="RIBONUCLEASE H2 SUBUNIT A"/>
    <property type="match status" value="1"/>
</dbReference>
<comment type="caution">
    <text evidence="13 14">Lacks conserved residue(s) required for the propagation of feature annotation.</text>
</comment>
<dbReference type="GO" id="GO:0004523">
    <property type="term" value="F:RNA-DNA hybrid ribonuclease activity"/>
    <property type="evidence" value="ECO:0007669"/>
    <property type="project" value="UniProtKB-UniRule"/>
</dbReference>
<protein>
    <recommendedName>
        <fullName evidence="7 13">Ribonuclease HII</fullName>
        <shortName evidence="13">RNase HII</shortName>
        <ecNumber evidence="6 13">3.1.26.4</ecNumber>
    </recommendedName>
</protein>
<comment type="function">
    <text evidence="3 13 15">Endonuclease that specifically degrades the RNA of RNA-DNA hybrids.</text>
</comment>
<organism evidence="17">
    <name type="scientific">uncultured marine thaumarchaeote KM3_05_F10</name>
    <dbReference type="NCBI Taxonomy" id="1455969"/>
    <lineage>
        <taxon>Archaea</taxon>
        <taxon>Nitrososphaerota</taxon>
        <taxon>environmental samples</taxon>
    </lineage>
</organism>
<dbReference type="InterPro" id="IPR036397">
    <property type="entry name" value="RNaseH_sf"/>
</dbReference>
<sequence>MKICGVDDAGRGSMIGPMVIAGISIEKKNISKLRKLGVRDSKKLSPKKRELLYKEIVKLVDDYHVIRIPPRTIDKYVFEHNLNHLEAKKMAAVITHLKSDISYVDSCDVNAIRFGREISDLSNKSKVRSYHYADSRFVVVSAASIIAKVSRDRSIARLNKNYEFGSGYPSDKKSVNFIKKFVSSKKPLPSSIRKSWKPVQKILGLAN</sequence>
<dbReference type="CDD" id="cd07180">
    <property type="entry name" value="RNase_HII_archaea_like"/>
    <property type="match status" value="1"/>
</dbReference>
<dbReference type="GO" id="GO:0032299">
    <property type="term" value="C:ribonuclease H2 complex"/>
    <property type="evidence" value="ECO:0007669"/>
    <property type="project" value="TreeGrafter"/>
</dbReference>
<keyword evidence="11 13" id="KW-0255">Endonuclease</keyword>
<comment type="similarity">
    <text evidence="5 13 15">Belongs to the RNase HII family.</text>
</comment>
<name>A0A075G9C8_9ARCH</name>
<evidence type="ECO:0000256" key="4">
    <source>
        <dbReference type="ARBA" id="ARBA00004496"/>
    </source>
</evidence>
<evidence type="ECO:0000256" key="6">
    <source>
        <dbReference type="ARBA" id="ARBA00012180"/>
    </source>
</evidence>
<evidence type="ECO:0000256" key="9">
    <source>
        <dbReference type="ARBA" id="ARBA00022722"/>
    </source>
</evidence>
<evidence type="ECO:0000256" key="12">
    <source>
        <dbReference type="ARBA" id="ARBA00022801"/>
    </source>
</evidence>
<dbReference type="AlphaFoldDB" id="A0A075G9C8"/>
<dbReference type="GO" id="GO:0003723">
    <property type="term" value="F:RNA binding"/>
    <property type="evidence" value="ECO:0007669"/>
    <property type="project" value="UniProtKB-UniRule"/>
</dbReference>
<dbReference type="Gene3D" id="3.30.420.10">
    <property type="entry name" value="Ribonuclease H-like superfamily/Ribonuclease H"/>
    <property type="match status" value="1"/>
</dbReference>
<keyword evidence="9 13" id="KW-0540">Nuclease</keyword>
<dbReference type="Pfam" id="PF01351">
    <property type="entry name" value="RNase_HII"/>
    <property type="match status" value="1"/>
</dbReference>
<dbReference type="InterPro" id="IPR001352">
    <property type="entry name" value="RNase_HII/HIII"/>
</dbReference>
<keyword evidence="8 13" id="KW-0963">Cytoplasm</keyword>
<dbReference type="HAMAP" id="MF_00052_A">
    <property type="entry name" value="RNase_HII_A"/>
    <property type="match status" value="1"/>
</dbReference>
<dbReference type="InterPro" id="IPR020787">
    <property type="entry name" value="RNase_HII_arc"/>
</dbReference>
<keyword evidence="12 13" id="KW-0378">Hydrolase</keyword>
<keyword evidence="13" id="KW-0464">Manganese</keyword>
<evidence type="ECO:0000256" key="10">
    <source>
        <dbReference type="ARBA" id="ARBA00022723"/>
    </source>
</evidence>
<dbReference type="Gene3D" id="1.10.10.460">
    <property type="entry name" value="Ribonuclease hii. Domain 2"/>
    <property type="match status" value="1"/>
</dbReference>
<dbReference type="InterPro" id="IPR024567">
    <property type="entry name" value="RNase_HII/HIII_dom"/>
</dbReference>
<evidence type="ECO:0000256" key="3">
    <source>
        <dbReference type="ARBA" id="ARBA00004065"/>
    </source>
</evidence>
<comment type="subcellular location">
    <subcellularLocation>
        <location evidence="4 13">Cytoplasm</location>
    </subcellularLocation>
</comment>
<evidence type="ECO:0000256" key="2">
    <source>
        <dbReference type="ARBA" id="ARBA00001946"/>
    </source>
</evidence>
<dbReference type="InterPro" id="IPR023160">
    <property type="entry name" value="RNase_HII_hlx-loop-hlx_cap_dom"/>
</dbReference>
<evidence type="ECO:0000256" key="1">
    <source>
        <dbReference type="ARBA" id="ARBA00000077"/>
    </source>
</evidence>
<dbReference type="GO" id="GO:0030145">
    <property type="term" value="F:manganese ion binding"/>
    <property type="evidence" value="ECO:0007669"/>
    <property type="project" value="UniProtKB-UniRule"/>
</dbReference>
<evidence type="ECO:0000256" key="13">
    <source>
        <dbReference type="HAMAP-Rule" id="MF_00052"/>
    </source>
</evidence>
<dbReference type="SUPFAM" id="SSF53098">
    <property type="entry name" value="Ribonuclease H-like"/>
    <property type="match status" value="1"/>
</dbReference>
<evidence type="ECO:0000256" key="11">
    <source>
        <dbReference type="ARBA" id="ARBA00022759"/>
    </source>
</evidence>
<dbReference type="InterPro" id="IPR004649">
    <property type="entry name" value="RNase_H2_suA"/>
</dbReference>
<reference evidence="17" key="1">
    <citation type="journal article" date="2014" name="Genome Biol. Evol.">
        <title>Pangenome evidence for extensive interdomain horizontal transfer affecting lineage core and shell genes in uncultured planktonic thaumarchaeota and euryarchaeota.</title>
        <authorList>
            <person name="Deschamps P."/>
            <person name="Zivanovic Y."/>
            <person name="Moreira D."/>
            <person name="Rodriguez-Valera F."/>
            <person name="Lopez-Garcia P."/>
        </authorList>
    </citation>
    <scope>NUCLEOTIDE SEQUENCE</scope>
</reference>
<feature type="binding site" evidence="13">
    <location>
        <position position="105"/>
    </location>
    <ligand>
        <name>a divalent metal cation</name>
        <dbReference type="ChEBI" id="CHEBI:60240"/>
    </ligand>
</feature>
<dbReference type="GO" id="GO:0043137">
    <property type="term" value="P:DNA replication, removal of RNA primer"/>
    <property type="evidence" value="ECO:0007669"/>
    <property type="project" value="TreeGrafter"/>
</dbReference>
<proteinExistence type="inferred from homology"/>
<keyword evidence="10 13" id="KW-0479">Metal-binding</keyword>
<evidence type="ECO:0000256" key="14">
    <source>
        <dbReference type="PROSITE-ProRule" id="PRU01319"/>
    </source>
</evidence>
<evidence type="ECO:0000313" key="17">
    <source>
        <dbReference type="EMBL" id="AIE98342.1"/>
    </source>
</evidence>
<dbReference type="NCBIfam" id="TIGR00729">
    <property type="entry name" value="ribonuclease HII"/>
    <property type="match status" value="1"/>
</dbReference>
<feature type="domain" description="RNase H type-2" evidence="16">
    <location>
        <begin position="1"/>
        <end position="207"/>
    </location>
</feature>
<dbReference type="EC" id="3.1.26.4" evidence="6 13"/>
<dbReference type="PANTHER" id="PTHR10954:SF23">
    <property type="entry name" value="RIBONUCLEASE"/>
    <property type="match status" value="1"/>
</dbReference>
<evidence type="ECO:0000256" key="5">
    <source>
        <dbReference type="ARBA" id="ARBA00007383"/>
    </source>
</evidence>